<keyword evidence="1" id="KW-1133">Transmembrane helix</keyword>
<evidence type="ECO:0000256" key="1">
    <source>
        <dbReference type="SAM" id="Phobius"/>
    </source>
</evidence>
<feature type="transmembrane region" description="Helical" evidence="1">
    <location>
        <begin position="176"/>
        <end position="199"/>
    </location>
</feature>
<reference evidence="2 3" key="1">
    <citation type="submission" date="2009-03" db="EMBL/GenBank/DDBJ databases">
        <title>Comparison of the complete genome sequences of Rhodococcus erythropolis PR4 and Rhodococcus opacus B4.</title>
        <authorList>
            <person name="Takarada H."/>
            <person name="Sekine M."/>
            <person name="Hosoyama A."/>
            <person name="Yamada R."/>
            <person name="Fujisawa T."/>
            <person name="Omata S."/>
            <person name="Shimizu A."/>
            <person name="Tsukatani N."/>
            <person name="Tanikawa S."/>
            <person name="Fujita N."/>
            <person name="Harayama S."/>
        </authorList>
    </citation>
    <scope>NUCLEOTIDE SEQUENCE [LARGE SCALE GENOMIC DNA]</scope>
    <source>
        <strain evidence="2 3">B4</strain>
        <plasmid evidence="2 3">pROB01</plasmid>
    </source>
</reference>
<feature type="transmembrane region" description="Helical" evidence="1">
    <location>
        <begin position="117"/>
        <end position="139"/>
    </location>
</feature>
<name>C1BCL2_RHOOB</name>
<dbReference type="HOGENOM" id="CLU_1359518_0_0_11"/>
<keyword evidence="1" id="KW-0472">Membrane</keyword>
<keyword evidence="1" id="KW-0812">Transmembrane</keyword>
<gene>
    <name evidence="2" type="ordered locus">ROP_pROB01-05680</name>
</gene>
<feature type="transmembrane region" description="Helical" evidence="1">
    <location>
        <begin position="12"/>
        <end position="33"/>
    </location>
</feature>
<dbReference type="PATRIC" id="fig|632772.20.peg.8339"/>
<dbReference type="AlphaFoldDB" id="C1BCL2"/>
<evidence type="ECO:0000313" key="2">
    <source>
        <dbReference type="EMBL" id="BAH56067.1"/>
    </source>
</evidence>
<feature type="transmembrane region" description="Helical" evidence="1">
    <location>
        <begin position="83"/>
        <end position="105"/>
    </location>
</feature>
<dbReference type="EMBL" id="AP011116">
    <property type="protein sequence ID" value="BAH56067.1"/>
    <property type="molecule type" value="Genomic_DNA"/>
</dbReference>
<keyword evidence="2" id="KW-0614">Plasmid</keyword>
<protein>
    <submittedName>
        <fullName evidence="2">Hypothetical membrane protein</fullName>
    </submittedName>
</protein>
<dbReference type="KEGG" id="rop:ROP_pROB01-05680"/>
<geneLocation type="plasmid" evidence="2 3">
    <name>pROB01</name>
</geneLocation>
<sequence>MAVHLIRTRGGWSLVAVLATVGVLFGALGALAWRFTTPFGPPVNVGIQPSPPPPATDGDDEYYFDVITGFLYNDPPQWFPASAWFLTFGVVAALIYSIVLASAGWGLERRTPGKVSLAVLFAVFGAIFGLLVALIGHVVPPRFHSVVQEEPRDPTNPDPNPVQMSDHFHLEFGPTWITFTVVGLAAGLMIASLLVVAGFRATRSNRRGAVESMERP</sequence>
<proteinExistence type="predicted"/>
<evidence type="ECO:0000313" key="3">
    <source>
        <dbReference type="Proteomes" id="UP000002212"/>
    </source>
</evidence>
<dbReference type="Proteomes" id="UP000002212">
    <property type="component" value="Plasmid pROB01"/>
</dbReference>
<organism evidence="2 3">
    <name type="scientific">Rhodococcus opacus (strain B4)</name>
    <dbReference type="NCBI Taxonomy" id="632772"/>
    <lineage>
        <taxon>Bacteria</taxon>
        <taxon>Bacillati</taxon>
        <taxon>Actinomycetota</taxon>
        <taxon>Actinomycetes</taxon>
        <taxon>Mycobacteriales</taxon>
        <taxon>Nocardiaceae</taxon>
        <taxon>Rhodococcus</taxon>
    </lineage>
</organism>
<accession>C1BCL2</accession>